<accession>H5SR03</accession>
<sequence length="93" mass="10304">MAQKLQPRARELAFEIVFFVEPDEDRYHAWSPMLPGLHADGSTAPEAVEHAQELAQLYLEVLIEDGDPIPVGIVEAVPPGVQVYKKPVTVSVR</sequence>
<evidence type="ECO:0000313" key="1">
    <source>
        <dbReference type="EMBL" id="BAL58520.1"/>
    </source>
</evidence>
<proteinExistence type="predicted"/>
<dbReference type="SUPFAM" id="SSF143100">
    <property type="entry name" value="TTHA1013/TTHA0281-like"/>
    <property type="match status" value="1"/>
</dbReference>
<reference evidence="1" key="2">
    <citation type="journal article" date="2012" name="PLoS ONE">
        <title>A Deeply Branching Thermophilic Bacterium with an Ancient Acetyl-CoA Pathway Dominates a Subsurface Ecosystem.</title>
        <authorList>
            <person name="Takami H."/>
            <person name="Noguchi H."/>
            <person name="Takaki Y."/>
            <person name="Uchiyama I."/>
            <person name="Toyoda A."/>
            <person name="Nishi S."/>
            <person name="Chee G.-J."/>
            <person name="Arai W."/>
            <person name="Nunoura T."/>
            <person name="Itoh T."/>
            <person name="Hattori M."/>
            <person name="Takai K."/>
        </authorList>
    </citation>
    <scope>NUCLEOTIDE SEQUENCE</scope>
</reference>
<organism evidence="1">
    <name type="scientific">Acetithermum autotrophicum</name>
    <dbReference type="NCBI Taxonomy" id="1446466"/>
    <lineage>
        <taxon>Bacteria</taxon>
        <taxon>Candidatus Bipolaricaulota</taxon>
        <taxon>Candidatus Acetithermum</taxon>
    </lineage>
</organism>
<reference evidence="1" key="1">
    <citation type="journal article" date="2005" name="Environ. Microbiol.">
        <title>Genetic and functional properties of uncultivated thermophilic crenarchaeotes from a subsurface gold mine as revealed by analysis of genome fragments.</title>
        <authorList>
            <person name="Nunoura T."/>
            <person name="Hirayama H."/>
            <person name="Takami H."/>
            <person name="Oida H."/>
            <person name="Nishi S."/>
            <person name="Shimamura S."/>
            <person name="Suzuki Y."/>
            <person name="Inagaki F."/>
            <person name="Takai K."/>
            <person name="Nealson K.H."/>
            <person name="Horikoshi K."/>
        </authorList>
    </citation>
    <scope>NUCLEOTIDE SEQUENCE</scope>
</reference>
<dbReference type="AlphaFoldDB" id="H5SR03"/>
<dbReference type="Gene3D" id="3.30.160.250">
    <property type="match status" value="1"/>
</dbReference>
<dbReference type="EMBL" id="AP011801">
    <property type="protein sequence ID" value="BAL58520.1"/>
    <property type="molecule type" value="Genomic_DNA"/>
</dbReference>
<gene>
    <name evidence="1" type="ORF">HGMM_OP2C070</name>
</gene>
<name>H5SR03_ACEAU</name>
<protein>
    <submittedName>
        <fullName evidence="1">Uncharacterized protein</fullName>
    </submittedName>
</protein>
<dbReference type="InterPro" id="IPR035069">
    <property type="entry name" value="TTHA1013/TTHA0281-like"/>
</dbReference>